<dbReference type="PANTHER" id="PTHR33926">
    <property type="entry name" value="PROTEIN TIC 22, CHLOROPLASTIC"/>
    <property type="match status" value="1"/>
</dbReference>
<keyword evidence="3" id="KW-0934">Plastid</keyword>
<dbReference type="AlphaFoldDB" id="A0A6V2PUY1"/>
<name>A0A6V2PUY1_9STRA</name>
<dbReference type="GO" id="GO:0009507">
    <property type="term" value="C:chloroplast"/>
    <property type="evidence" value="ECO:0007669"/>
    <property type="project" value="UniProtKB-SubCell"/>
</dbReference>
<accession>A0A6V2PUY1</accession>
<comment type="subcellular location">
    <subcellularLocation>
        <location evidence="1">Plastid</location>
        <location evidence="1">Chloroplast</location>
    </subcellularLocation>
</comment>
<keyword evidence="4" id="KW-0732">Signal</keyword>
<protein>
    <recommendedName>
        <fullName evidence="6">SseB protein N-terminal domain-containing protein</fullName>
    </recommendedName>
</protein>
<reference evidence="5" key="1">
    <citation type="submission" date="2021-01" db="EMBL/GenBank/DDBJ databases">
        <authorList>
            <person name="Corre E."/>
            <person name="Pelletier E."/>
            <person name="Niang G."/>
            <person name="Scheremetjew M."/>
            <person name="Finn R."/>
            <person name="Kale V."/>
            <person name="Holt S."/>
            <person name="Cochrane G."/>
            <person name="Meng A."/>
            <person name="Brown T."/>
            <person name="Cohen L."/>
        </authorList>
    </citation>
    <scope>NUCLEOTIDE SEQUENCE</scope>
    <source>
        <strain evidence="5">Pop2</strain>
    </source>
</reference>
<dbReference type="EMBL" id="HBGN01001338">
    <property type="protein sequence ID" value="CAD9314459.1"/>
    <property type="molecule type" value="Transcribed_RNA"/>
</dbReference>
<evidence type="ECO:0000256" key="4">
    <source>
        <dbReference type="SAM" id="SignalP"/>
    </source>
</evidence>
<evidence type="ECO:0008006" key="6">
    <source>
        <dbReference type="Google" id="ProtNLM"/>
    </source>
</evidence>
<feature type="chain" id="PRO_5030160959" description="SseB protein N-terminal domain-containing protein" evidence="4">
    <location>
        <begin position="21"/>
        <end position="243"/>
    </location>
</feature>
<proteinExistence type="predicted"/>
<evidence type="ECO:0000256" key="2">
    <source>
        <dbReference type="ARBA" id="ARBA00022528"/>
    </source>
</evidence>
<feature type="signal peptide" evidence="4">
    <location>
        <begin position="1"/>
        <end position="20"/>
    </location>
</feature>
<evidence type="ECO:0000313" key="5">
    <source>
        <dbReference type="EMBL" id="CAD9314459.1"/>
    </source>
</evidence>
<keyword evidence="2" id="KW-0150">Chloroplast</keyword>
<evidence type="ECO:0000256" key="1">
    <source>
        <dbReference type="ARBA" id="ARBA00004229"/>
    </source>
</evidence>
<dbReference type="Gene3D" id="3.40.1350.100">
    <property type="match status" value="2"/>
</dbReference>
<gene>
    <name evidence="5" type="ORF">DBRI1063_LOCUS865</name>
</gene>
<dbReference type="PANTHER" id="PTHR33926:SF4">
    <property type="entry name" value="PROTEIN TIC 22, CHLOROPLASTIC"/>
    <property type="match status" value="1"/>
</dbReference>
<evidence type="ECO:0000256" key="3">
    <source>
        <dbReference type="ARBA" id="ARBA00022640"/>
    </source>
</evidence>
<dbReference type="InterPro" id="IPR007378">
    <property type="entry name" value="Tic22-like"/>
</dbReference>
<sequence length="243" mass="26210">MSIPTTITLIFTVLATIADGFVVKNGWSLRSTVVVSASKSAAELFSSEGWKPIEEELDTVPIFTCANEKGQPLQYSVDVNDESFPVPFFYTDVGDALEELEKAREETKMGDKLDIIPFPLGKAFQLWATDKAVLVPSKTAIQQAGAPPGANPLGQQVPLFACMDIMQEGEDGKPVLPLFFVLEEANIAVKEATEADGGSADDFEVVSLSLPRAVELLAGVTEGPAFQFIPPQSSIKHIQDYLS</sequence>
<organism evidence="5">
    <name type="scientific">Ditylum brightwellii</name>
    <dbReference type="NCBI Taxonomy" id="49249"/>
    <lineage>
        <taxon>Eukaryota</taxon>
        <taxon>Sar</taxon>
        <taxon>Stramenopiles</taxon>
        <taxon>Ochrophyta</taxon>
        <taxon>Bacillariophyta</taxon>
        <taxon>Mediophyceae</taxon>
        <taxon>Lithodesmiophycidae</taxon>
        <taxon>Lithodesmiales</taxon>
        <taxon>Lithodesmiaceae</taxon>
        <taxon>Ditylum</taxon>
    </lineage>
</organism>
<dbReference type="GO" id="GO:0015031">
    <property type="term" value="P:protein transport"/>
    <property type="evidence" value="ECO:0007669"/>
    <property type="project" value="InterPro"/>
</dbReference>